<keyword evidence="1" id="KW-1133">Transmembrane helix</keyword>
<accession>A0AAC9AUY8</accession>
<evidence type="ECO:0000256" key="1">
    <source>
        <dbReference type="SAM" id="Phobius"/>
    </source>
</evidence>
<evidence type="ECO:0000313" key="2">
    <source>
        <dbReference type="EMBL" id="AMU89239.1"/>
    </source>
</evidence>
<dbReference type="RefSeq" id="WP_054727615.1">
    <property type="nucleotide sequence ID" value="NZ_CP009429.1"/>
</dbReference>
<feature type="transmembrane region" description="Helical" evidence="1">
    <location>
        <begin position="45"/>
        <end position="62"/>
    </location>
</feature>
<dbReference type="Proteomes" id="UP000076088">
    <property type="component" value="Chromosome"/>
</dbReference>
<reference evidence="2 3" key="2">
    <citation type="journal article" date="2016" name="Genome Announc.">
        <title>Complete Genome Sequence of Sphingopyxis macrogoltabida Strain 203N (NBRC 111659), a Polyethylene Glycol Degrader.</title>
        <authorList>
            <person name="Ohtsubo Y."/>
            <person name="Nonoyama S."/>
            <person name="Nagata Y."/>
            <person name="Numata M."/>
            <person name="Tsuchikane K."/>
            <person name="Hosoyama A."/>
            <person name="Yamazoe A."/>
            <person name="Tsuda M."/>
            <person name="Fujita N."/>
            <person name="Kawai F."/>
        </authorList>
    </citation>
    <scope>NUCLEOTIDE SEQUENCE [LARGE SCALE GENOMIC DNA]</scope>
    <source>
        <strain evidence="2 3">203N</strain>
    </source>
</reference>
<dbReference type="KEGG" id="smaz:LH19_10495"/>
<protein>
    <submittedName>
        <fullName evidence="2">Uncharacterized protein</fullName>
    </submittedName>
</protein>
<dbReference type="AlphaFoldDB" id="A0AAC9AUY8"/>
<feature type="transmembrane region" description="Helical" evidence="1">
    <location>
        <begin position="82"/>
        <end position="98"/>
    </location>
</feature>
<name>A0AAC9AUY8_SPHMC</name>
<keyword evidence="1" id="KW-0812">Transmembrane</keyword>
<gene>
    <name evidence="2" type="ORF">ATM17_09340</name>
</gene>
<proteinExistence type="predicted"/>
<sequence length="117" mass="12814">MESLLDFYRPLSGALGISTGASDSLLHVHGGMIVLFLARIATRRSLATWTPFLFVLAAAIAKEVADRFAHGSWRMPDSGFDILNTIFWPFVLMVGLRWRRAHPDRGATAAETGPSAD</sequence>
<evidence type="ECO:0000313" key="3">
    <source>
        <dbReference type="Proteomes" id="UP000076088"/>
    </source>
</evidence>
<organism evidence="2 3">
    <name type="scientific">Sphingopyxis macrogoltabida</name>
    <name type="common">Sphingomonas macrogoltabidus</name>
    <dbReference type="NCBI Taxonomy" id="33050"/>
    <lineage>
        <taxon>Bacteria</taxon>
        <taxon>Pseudomonadati</taxon>
        <taxon>Pseudomonadota</taxon>
        <taxon>Alphaproteobacteria</taxon>
        <taxon>Sphingomonadales</taxon>
        <taxon>Sphingomonadaceae</taxon>
        <taxon>Sphingopyxis</taxon>
    </lineage>
</organism>
<keyword evidence="3" id="KW-1185">Reference proteome</keyword>
<feature type="transmembrane region" description="Helical" evidence="1">
    <location>
        <begin position="20"/>
        <end position="38"/>
    </location>
</feature>
<keyword evidence="1" id="KW-0472">Membrane</keyword>
<reference evidence="3" key="1">
    <citation type="submission" date="2015-11" db="EMBL/GenBank/DDBJ databases">
        <title>Complete genome sequence of a polyethylene-glycol degrader Sphingopyxis macrogoltabida 203N (NBRC 111659).</title>
        <authorList>
            <person name="Yoshiyuki O."/>
            <person name="Shouta N."/>
            <person name="Nagata Y."/>
            <person name="Numata M."/>
            <person name="Tsuchikane K."/>
            <person name="Hosoyama A."/>
            <person name="Yamazoe A."/>
            <person name="Tsuda M."/>
            <person name="Fujita N."/>
            <person name="Kawai F."/>
        </authorList>
    </citation>
    <scope>NUCLEOTIDE SEQUENCE [LARGE SCALE GENOMIC DNA]</scope>
    <source>
        <strain evidence="3">203N</strain>
    </source>
</reference>
<dbReference type="EMBL" id="CP013344">
    <property type="protein sequence ID" value="AMU89239.1"/>
    <property type="molecule type" value="Genomic_DNA"/>
</dbReference>